<proteinExistence type="predicted"/>
<dbReference type="STRING" id="879305.HMPREF9290_1298"/>
<reference evidence="3 4" key="1">
    <citation type="submission" date="2011-01" db="EMBL/GenBank/DDBJ databases">
        <authorList>
            <person name="Durkin A.S."/>
            <person name="Madupu R."/>
            <person name="Torralba M."/>
            <person name="Gillis M."/>
            <person name="Methe B."/>
            <person name="Sutton G."/>
            <person name="Nelson K.E."/>
        </authorList>
    </citation>
    <scope>NUCLEOTIDE SEQUENCE [LARGE SCALE GENOMIC DNA]</scope>
    <source>
        <strain evidence="3 4">ACS-065-V-Col13</strain>
    </source>
</reference>
<dbReference type="RefSeq" id="WP_004834475.1">
    <property type="nucleotide sequence ID" value="NZ_AEXM01000012.1"/>
</dbReference>
<dbReference type="AlphaFoldDB" id="F0GU77"/>
<evidence type="ECO:0000313" key="3">
    <source>
        <dbReference type="EMBL" id="EGC82569.1"/>
    </source>
</evidence>
<feature type="transmembrane region" description="Helical" evidence="2">
    <location>
        <begin position="15"/>
        <end position="35"/>
    </location>
</feature>
<keyword evidence="2" id="KW-0472">Membrane</keyword>
<keyword evidence="2" id="KW-0812">Transmembrane</keyword>
<feature type="region of interest" description="Disordered" evidence="1">
    <location>
        <begin position="107"/>
        <end position="135"/>
    </location>
</feature>
<sequence length="135" mass="14769">MAGLINLVSQYSSRLAILPIFAFIMGAISVVLYFMNEKRIVKFVPSIGVGIVGLIIGIISLITFTSKNGLNLAWISIFLVSASLTGIIVAFMVELIVKIKDNIENMDEEDNINPNSNKRVAKKRQAVKKSKNKGA</sequence>
<comment type="caution">
    <text evidence="3">The sequence shown here is derived from an EMBL/GenBank/DDBJ whole genome shotgun (WGS) entry which is preliminary data.</text>
</comment>
<accession>F0GU77</accession>
<feature type="compositionally biased region" description="Basic residues" evidence="1">
    <location>
        <begin position="119"/>
        <end position="135"/>
    </location>
</feature>
<dbReference type="EMBL" id="AEXM01000012">
    <property type="protein sequence ID" value="EGC82569.1"/>
    <property type="molecule type" value="Genomic_DNA"/>
</dbReference>
<dbReference type="PATRIC" id="fig|879305.3.peg.357"/>
<evidence type="ECO:0000256" key="1">
    <source>
        <dbReference type="SAM" id="MobiDB-lite"/>
    </source>
</evidence>
<organism evidence="3 4">
    <name type="scientific">Anaerococcus prevotii ACS-065-V-Col13</name>
    <dbReference type="NCBI Taxonomy" id="879305"/>
    <lineage>
        <taxon>Bacteria</taxon>
        <taxon>Bacillati</taxon>
        <taxon>Bacillota</taxon>
        <taxon>Tissierellia</taxon>
        <taxon>Tissierellales</taxon>
        <taxon>Peptoniphilaceae</taxon>
        <taxon>Anaerococcus</taxon>
    </lineage>
</organism>
<feature type="transmembrane region" description="Helical" evidence="2">
    <location>
        <begin position="72"/>
        <end position="97"/>
    </location>
</feature>
<dbReference type="Proteomes" id="UP000005286">
    <property type="component" value="Unassembled WGS sequence"/>
</dbReference>
<evidence type="ECO:0000313" key="4">
    <source>
        <dbReference type="Proteomes" id="UP000005286"/>
    </source>
</evidence>
<protein>
    <submittedName>
        <fullName evidence="3">Uncharacterized protein</fullName>
    </submittedName>
</protein>
<keyword evidence="2" id="KW-1133">Transmembrane helix</keyword>
<dbReference type="eggNOG" id="ENOG5030GHD">
    <property type="taxonomic scope" value="Bacteria"/>
</dbReference>
<evidence type="ECO:0000256" key="2">
    <source>
        <dbReference type="SAM" id="Phobius"/>
    </source>
</evidence>
<name>F0GU77_9FIRM</name>
<feature type="transmembrane region" description="Helical" evidence="2">
    <location>
        <begin position="47"/>
        <end position="66"/>
    </location>
</feature>
<gene>
    <name evidence="3" type="ORF">HMPREF9290_1298</name>
</gene>
<keyword evidence="4" id="KW-1185">Reference proteome</keyword>